<dbReference type="InterPro" id="IPR042245">
    <property type="entry name" value="Tgt2/MlaC_sf"/>
</dbReference>
<accession>A0ABW4I6S1</accession>
<proteinExistence type="predicted"/>
<dbReference type="EMBL" id="JBHUDY010000001">
    <property type="protein sequence ID" value="MFD1612514.1"/>
    <property type="molecule type" value="Genomic_DNA"/>
</dbReference>
<comment type="caution">
    <text evidence="2">The sequence shown here is derived from an EMBL/GenBank/DDBJ whole genome shotgun (WGS) entry which is preliminary data.</text>
</comment>
<evidence type="ECO:0000313" key="2">
    <source>
        <dbReference type="EMBL" id="MFD1612514.1"/>
    </source>
</evidence>
<feature type="chain" id="PRO_5047305418" evidence="1">
    <location>
        <begin position="20"/>
        <end position="201"/>
    </location>
</feature>
<name>A0ABW4I6S1_9SPHN</name>
<dbReference type="InterPro" id="IPR017842">
    <property type="entry name" value="Hopanoid_biosyn-assoc_HpnM"/>
</dbReference>
<keyword evidence="1" id="KW-0732">Signal</keyword>
<evidence type="ECO:0000256" key="1">
    <source>
        <dbReference type="SAM" id="SignalP"/>
    </source>
</evidence>
<dbReference type="Pfam" id="PF05494">
    <property type="entry name" value="MlaC"/>
    <property type="match status" value="1"/>
</dbReference>
<dbReference type="NCBIfam" id="TIGR03481">
    <property type="entry name" value="HpnM"/>
    <property type="match status" value="1"/>
</dbReference>
<feature type="signal peptide" evidence="1">
    <location>
        <begin position="1"/>
        <end position="19"/>
    </location>
</feature>
<protein>
    <submittedName>
        <fullName evidence="2">ABC transporter substrate-binding protein</fullName>
    </submittedName>
</protein>
<dbReference type="PANTHER" id="PTHR36573">
    <property type="entry name" value="INTERMEMBRANE PHOSPHOLIPID TRANSPORT SYSTEM BINDING PROTEIN MLAC"/>
    <property type="match status" value="1"/>
</dbReference>
<organism evidence="2 3">
    <name type="scientific">Sphingomonas tabacisoli</name>
    <dbReference type="NCBI Taxonomy" id="2249466"/>
    <lineage>
        <taxon>Bacteria</taxon>
        <taxon>Pseudomonadati</taxon>
        <taxon>Pseudomonadota</taxon>
        <taxon>Alphaproteobacteria</taxon>
        <taxon>Sphingomonadales</taxon>
        <taxon>Sphingomonadaceae</taxon>
        <taxon>Sphingomonas</taxon>
    </lineage>
</organism>
<dbReference type="Proteomes" id="UP001597115">
    <property type="component" value="Unassembled WGS sequence"/>
</dbReference>
<dbReference type="RefSeq" id="WP_380889456.1">
    <property type="nucleotide sequence ID" value="NZ_JBHUDY010000001.1"/>
</dbReference>
<reference evidence="3" key="1">
    <citation type="journal article" date="2019" name="Int. J. Syst. Evol. Microbiol.">
        <title>The Global Catalogue of Microorganisms (GCM) 10K type strain sequencing project: providing services to taxonomists for standard genome sequencing and annotation.</title>
        <authorList>
            <consortium name="The Broad Institute Genomics Platform"/>
            <consortium name="The Broad Institute Genome Sequencing Center for Infectious Disease"/>
            <person name="Wu L."/>
            <person name="Ma J."/>
        </authorList>
    </citation>
    <scope>NUCLEOTIDE SEQUENCE [LARGE SCALE GENOMIC DNA]</scope>
    <source>
        <strain evidence="3">CGMCC 1.16275</strain>
    </source>
</reference>
<evidence type="ECO:0000313" key="3">
    <source>
        <dbReference type="Proteomes" id="UP001597115"/>
    </source>
</evidence>
<sequence length="201" mass="21270">MRSLAFVPAALALALPAQALMAQAGDPARATVQNLCDGLIATMKAGKRAGARGRAAVIGPVVDRSFDLPLMARLSVGPSWTGLAPADQQAVTTAFRRMTIAQYAKNFDEFSGQSFTIAPQVEARGTDRLVRTTLVSKSEAPVAIAYRLRQSGGNWRIVDVFYKNAVSQIATRRSDFAHTLQTGGAKALVARLNQLAAEAGG</sequence>
<dbReference type="PANTHER" id="PTHR36573:SF1">
    <property type="entry name" value="INTERMEMBRANE PHOSPHOLIPID TRANSPORT SYSTEM BINDING PROTEIN MLAC"/>
    <property type="match status" value="1"/>
</dbReference>
<dbReference type="InterPro" id="IPR008869">
    <property type="entry name" value="MlaC/ttg2D"/>
</dbReference>
<gene>
    <name evidence="2" type="ORF">ACFSCW_11955</name>
</gene>
<dbReference type="Gene3D" id="3.10.450.710">
    <property type="entry name" value="Tgt2/MlaC"/>
    <property type="match status" value="1"/>
</dbReference>
<keyword evidence="3" id="KW-1185">Reference proteome</keyword>